<reference evidence="1 2" key="1">
    <citation type="submission" date="2014-04" db="EMBL/GenBank/DDBJ databases">
        <title>Evolutionary Origins and Diversification of the Mycorrhizal Mutualists.</title>
        <authorList>
            <consortium name="DOE Joint Genome Institute"/>
            <consortium name="Mycorrhizal Genomics Consortium"/>
            <person name="Kohler A."/>
            <person name="Kuo A."/>
            <person name="Nagy L.G."/>
            <person name="Floudas D."/>
            <person name="Copeland A."/>
            <person name="Barry K.W."/>
            <person name="Cichocki N."/>
            <person name="Veneault-Fourrey C."/>
            <person name="LaButti K."/>
            <person name="Lindquist E.A."/>
            <person name="Lipzen A."/>
            <person name="Lundell T."/>
            <person name="Morin E."/>
            <person name="Murat C."/>
            <person name="Riley R."/>
            <person name="Ohm R."/>
            <person name="Sun H."/>
            <person name="Tunlid A."/>
            <person name="Henrissat B."/>
            <person name="Grigoriev I.V."/>
            <person name="Hibbett D.S."/>
            <person name="Martin F."/>
        </authorList>
    </citation>
    <scope>NUCLEOTIDE SEQUENCE [LARGE SCALE GENOMIC DNA]</scope>
    <source>
        <strain evidence="1 2">Koide BX008</strain>
    </source>
</reference>
<evidence type="ECO:0000313" key="1">
    <source>
        <dbReference type="EMBL" id="KIL63524.1"/>
    </source>
</evidence>
<name>A0A0C2TA37_AMAMK</name>
<dbReference type="HOGENOM" id="CLU_3031883_0_0_1"/>
<sequence length="55" mass="6169">MSDACINASRVSPQHGYPAAYDLSISIYYLMVELITCTSAATSGNPRDYHWMIWP</sequence>
<keyword evidence="2" id="KW-1185">Reference proteome</keyword>
<dbReference type="Proteomes" id="UP000054549">
    <property type="component" value="Unassembled WGS sequence"/>
</dbReference>
<proteinExistence type="predicted"/>
<gene>
    <name evidence="1" type="ORF">M378DRAFT_665593</name>
</gene>
<dbReference type="AlphaFoldDB" id="A0A0C2TA37"/>
<dbReference type="InParanoid" id="A0A0C2TA37"/>
<dbReference type="EMBL" id="KN818258">
    <property type="protein sequence ID" value="KIL63524.1"/>
    <property type="molecule type" value="Genomic_DNA"/>
</dbReference>
<accession>A0A0C2TA37</accession>
<protein>
    <submittedName>
        <fullName evidence="1">Uncharacterized protein</fullName>
    </submittedName>
</protein>
<evidence type="ECO:0000313" key="2">
    <source>
        <dbReference type="Proteomes" id="UP000054549"/>
    </source>
</evidence>
<organism evidence="1 2">
    <name type="scientific">Amanita muscaria (strain Koide BX008)</name>
    <dbReference type="NCBI Taxonomy" id="946122"/>
    <lineage>
        <taxon>Eukaryota</taxon>
        <taxon>Fungi</taxon>
        <taxon>Dikarya</taxon>
        <taxon>Basidiomycota</taxon>
        <taxon>Agaricomycotina</taxon>
        <taxon>Agaricomycetes</taxon>
        <taxon>Agaricomycetidae</taxon>
        <taxon>Agaricales</taxon>
        <taxon>Pluteineae</taxon>
        <taxon>Amanitaceae</taxon>
        <taxon>Amanita</taxon>
    </lineage>
</organism>